<evidence type="ECO:0000313" key="2">
    <source>
        <dbReference type="Proteomes" id="UP001176941"/>
    </source>
</evidence>
<dbReference type="Proteomes" id="UP001176941">
    <property type="component" value="Chromosome 25"/>
</dbReference>
<protein>
    <submittedName>
        <fullName evidence="1">Uncharacterized protein</fullName>
    </submittedName>
</protein>
<gene>
    <name evidence="1" type="ORF">MRATA1EN1_LOCUS15105</name>
</gene>
<name>A0ABN8Z0D8_RANTA</name>
<reference evidence="1" key="1">
    <citation type="submission" date="2023-04" db="EMBL/GenBank/DDBJ databases">
        <authorList>
            <consortium name="ELIXIR-Norway"/>
        </authorList>
    </citation>
    <scope>NUCLEOTIDE SEQUENCE [LARGE SCALE GENOMIC DNA]</scope>
</reference>
<organism evidence="1 2">
    <name type="scientific">Rangifer tarandus platyrhynchus</name>
    <name type="common">Svalbard reindeer</name>
    <dbReference type="NCBI Taxonomy" id="3082113"/>
    <lineage>
        <taxon>Eukaryota</taxon>
        <taxon>Metazoa</taxon>
        <taxon>Chordata</taxon>
        <taxon>Craniata</taxon>
        <taxon>Vertebrata</taxon>
        <taxon>Euteleostomi</taxon>
        <taxon>Mammalia</taxon>
        <taxon>Eutheria</taxon>
        <taxon>Laurasiatheria</taxon>
        <taxon>Artiodactyla</taxon>
        <taxon>Ruminantia</taxon>
        <taxon>Pecora</taxon>
        <taxon>Cervidae</taxon>
        <taxon>Odocoileinae</taxon>
        <taxon>Rangifer</taxon>
    </lineage>
</organism>
<keyword evidence="2" id="KW-1185">Reference proteome</keyword>
<evidence type="ECO:0000313" key="1">
    <source>
        <dbReference type="EMBL" id="CAI9166143.1"/>
    </source>
</evidence>
<dbReference type="EMBL" id="OX459961">
    <property type="protein sequence ID" value="CAI9166143.1"/>
    <property type="molecule type" value="Genomic_DNA"/>
</dbReference>
<sequence length="109" mass="11638">MTSLQFYLIPEGGLGVGDQGLRCGPQGARDPQNGQGGLEVWVMVFLEVSPLLCQPMPCALSPSPQPKELWVPYETPQGSAAEKGEFRANAKTGLSSLGATVSCRTRIYI</sequence>
<accession>A0ABN8Z0D8</accession>
<proteinExistence type="predicted"/>